<evidence type="ECO:0000313" key="3">
    <source>
        <dbReference type="EMBL" id="MFC0680162.1"/>
    </source>
</evidence>
<dbReference type="RefSeq" id="WP_386671659.1">
    <property type="nucleotide sequence ID" value="NZ_JBHLTG010000005.1"/>
</dbReference>
<evidence type="ECO:0000256" key="1">
    <source>
        <dbReference type="ARBA" id="ARBA00038310"/>
    </source>
</evidence>
<evidence type="ECO:0000313" key="4">
    <source>
        <dbReference type="Proteomes" id="UP001589896"/>
    </source>
</evidence>
<accession>A0ABV6RT58</accession>
<dbReference type="Proteomes" id="UP001589896">
    <property type="component" value="Unassembled WGS sequence"/>
</dbReference>
<dbReference type="SUPFAM" id="SSF51556">
    <property type="entry name" value="Metallo-dependent hydrolases"/>
    <property type="match status" value="1"/>
</dbReference>
<dbReference type="InterPro" id="IPR052350">
    <property type="entry name" value="Metallo-dep_Lactonases"/>
</dbReference>
<feature type="domain" description="Amidohydrolase-related" evidence="2">
    <location>
        <begin position="4"/>
        <end position="278"/>
    </location>
</feature>
<evidence type="ECO:0000259" key="2">
    <source>
        <dbReference type="Pfam" id="PF04909"/>
    </source>
</evidence>
<name>A0ABV6RT58_9GAMM</name>
<dbReference type="PANTHER" id="PTHR43569:SF2">
    <property type="entry name" value="AMIDOHYDROLASE-RELATED DOMAIN-CONTAINING PROTEIN"/>
    <property type="match status" value="1"/>
</dbReference>
<dbReference type="Pfam" id="PF04909">
    <property type="entry name" value="Amidohydro_2"/>
    <property type="match status" value="1"/>
</dbReference>
<organism evidence="3 4">
    <name type="scientific">Lysobacter korlensis</name>
    <dbReference type="NCBI Taxonomy" id="553636"/>
    <lineage>
        <taxon>Bacteria</taxon>
        <taxon>Pseudomonadati</taxon>
        <taxon>Pseudomonadota</taxon>
        <taxon>Gammaproteobacteria</taxon>
        <taxon>Lysobacterales</taxon>
        <taxon>Lysobacteraceae</taxon>
        <taxon>Lysobacter</taxon>
    </lineage>
</organism>
<protein>
    <submittedName>
        <fullName evidence="3">Amidohydrolase family protein</fullName>
    </submittedName>
</protein>
<dbReference type="InterPro" id="IPR006680">
    <property type="entry name" value="Amidohydro-rel"/>
</dbReference>
<dbReference type="PANTHER" id="PTHR43569">
    <property type="entry name" value="AMIDOHYDROLASE"/>
    <property type="match status" value="1"/>
</dbReference>
<dbReference type="InterPro" id="IPR032466">
    <property type="entry name" value="Metal_Hydrolase"/>
</dbReference>
<dbReference type="EMBL" id="JBHLTG010000005">
    <property type="protein sequence ID" value="MFC0680162.1"/>
    <property type="molecule type" value="Genomic_DNA"/>
</dbReference>
<proteinExistence type="inferred from homology"/>
<reference evidence="3 4" key="1">
    <citation type="submission" date="2024-09" db="EMBL/GenBank/DDBJ databases">
        <authorList>
            <person name="Sun Q."/>
            <person name="Mori K."/>
        </authorList>
    </citation>
    <scope>NUCLEOTIDE SEQUENCE [LARGE SCALE GENOMIC DNA]</scope>
    <source>
        <strain evidence="3 4">KCTC 23076</strain>
    </source>
</reference>
<dbReference type="Gene3D" id="3.20.20.140">
    <property type="entry name" value="Metal-dependent hydrolases"/>
    <property type="match status" value="1"/>
</dbReference>
<comment type="caution">
    <text evidence="3">The sequence shown here is derived from an EMBL/GenBank/DDBJ whole genome shotgun (WGS) entry which is preliminary data.</text>
</comment>
<gene>
    <name evidence="3" type="ORF">ACFFGH_20195</name>
</gene>
<comment type="similarity">
    <text evidence="1">Belongs to the metallo-dependent hydrolases superfamily.</text>
</comment>
<keyword evidence="4" id="KW-1185">Reference proteome</keyword>
<sequence length="285" mass="31241">MILDAHVHVWDPARADYPWLGNGTGGLNRAIGLDELTPTLSRLGIGGVVLVQASDNTEDTDLMLETARRHREVVGVVAWAPLDRPDQLPERLASLTGSLHVVGIRNLIHEREPEWLLRPEGDRSLAELARWEIPLDFVTAGPAALAELPVLRRRHPDLNVVIDHLGKPPIGGAAEERSQWRRLLAEAAADPRTHAKLSGLYSSTGDLGAWTTEQLRPFVDDALELFGAERLMYGGDWPVSDLAGGYDRSWAAMTELLAPLSAHERDAILGGTAERFYALDTLGDE</sequence>